<feature type="transmembrane region" description="Helical" evidence="15">
    <location>
        <begin position="711"/>
        <end position="738"/>
    </location>
</feature>
<evidence type="ECO:0000256" key="14">
    <source>
        <dbReference type="SAM" id="MobiDB-lite"/>
    </source>
</evidence>
<dbReference type="PANTHER" id="PTHR11690">
    <property type="entry name" value="AMILORIDE-SENSITIVE SODIUM CHANNEL-RELATED"/>
    <property type="match status" value="1"/>
</dbReference>
<keyword evidence="3 13" id="KW-0813">Transport</keyword>
<dbReference type="Proteomes" id="UP000494206">
    <property type="component" value="Unassembled WGS sequence"/>
</dbReference>
<dbReference type="InterPro" id="IPR020903">
    <property type="entry name" value="ENaC_CS"/>
</dbReference>
<dbReference type="EMBL" id="CADEPM010000005">
    <property type="protein sequence ID" value="CAB3406765.1"/>
    <property type="molecule type" value="Genomic_DNA"/>
</dbReference>
<dbReference type="PANTHER" id="PTHR11690:SF242">
    <property type="entry name" value="DEGENERIN UNC-8"/>
    <property type="match status" value="1"/>
</dbReference>
<evidence type="ECO:0008006" key="18">
    <source>
        <dbReference type="Google" id="ProtNLM"/>
    </source>
</evidence>
<protein>
    <recommendedName>
        <fullName evidence="18">Degenerin unc-8</fullName>
    </recommendedName>
</protein>
<evidence type="ECO:0000256" key="10">
    <source>
        <dbReference type="ARBA" id="ARBA00023180"/>
    </source>
</evidence>
<dbReference type="PROSITE" id="PS01206">
    <property type="entry name" value="ASC"/>
    <property type="match status" value="1"/>
</dbReference>
<evidence type="ECO:0000256" key="6">
    <source>
        <dbReference type="ARBA" id="ARBA00022989"/>
    </source>
</evidence>
<comment type="caution">
    <text evidence="16">The sequence shown here is derived from an EMBL/GenBank/DDBJ whole genome shotgun (WGS) entry which is preliminary data.</text>
</comment>
<reference evidence="16 17" key="1">
    <citation type="submission" date="2020-04" db="EMBL/GenBank/DDBJ databases">
        <authorList>
            <person name="Laetsch R D."/>
            <person name="Stevens L."/>
            <person name="Kumar S."/>
            <person name="Blaxter L. M."/>
        </authorList>
    </citation>
    <scope>NUCLEOTIDE SEQUENCE [LARGE SCALE GENOMIC DNA]</scope>
</reference>
<keyword evidence="7" id="KW-0915">Sodium</keyword>
<organism evidence="16 17">
    <name type="scientific">Caenorhabditis bovis</name>
    <dbReference type="NCBI Taxonomy" id="2654633"/>
    <lineage>
        <taxon>Eukaryota</taxon>
        <taxon>Metazoa</taxon>
        <taxon>Ecdysozoa</taxon>
        <taxon>Nematoda</taxon>
        <taxon>Chromadorea</taxon>
        <taxon>Rhabditida</taxon>
        <taxon>Rhabditina</taxon>
        <taxon>Rhabditomorpha</taxon>
        <taxon>Rhabditoidea</taxon>
        <taxon>Rhabditidae</taxon>
        <taxon>Peloderinae</taxon>
        <taxon>Caenorhabditis</taxon>
    </lineage>
</organism>
<keyword evidence="6 15" id="KW-1133">Transmembrane helix</keyword>
<proteinExistence type="inferred from homology"/>
<dbReference type="OrthoDB" id="6502088at2759"/>
<gene>
    <name evidence="16" type="ORF">CBOVIS_LOCUS8789</name>
</gene>
<evidence type="ECO:0000256" key="13">
    <source>
        <dbReference type="RuleBase" id="RU000679"/>
    </source>
</evidence>
<dbReference type="Gene3D" id="2.60.470.10">
    <property type="entry name" value="Acid-sensing ion channels like domains"/>
    <property type="match status" value="1"/>
</dbReference>
<comment type="similarity">
    <text evidence="2 13">Belongs to the amiloride-sensitive sodium channel (TC 1.A.6) family.</text>
</comment>
<keyword evidence="10" id="KW-0325">Glycoprotein</keyword>
<dbReference type="Gene3D" id="1.10.287.770">
    <property type="entry name" value="YojJ-like"/>
    <property type="match status" value="1"/>
</dbReference>
<evidence type="ECO:0000256" key="4">
    <source>
        <dbReference type="ARBA" id="ARBA00022461"/>
    </source>
</evidence>
<keyword evidence="11 13" id="KW-0739">Sodium transport</keyword>
<evidence type="ECO:0000256" key="8">
    <source>
        <dbReference type="ARBA" id="ARBA00023065"/>
    </source>
</evidence>
<dbReference type="InterPro" id="IPR001873">
    <property type="entry name" value="ENaC"/>
</dbReference>
<keyword evidence="9 15" id="KW-0472">Membrane</keyword>
<keyword evidence="5 13" id="KW-0812">Transmembrane</keyword>
<keyword evidence="12 13" id="KW-0407">Ion channel</keyword>
<dbReference type="FunFam" id="1.10.287.770:FF:000001">
    <property type="entry name" value="Acid-sensing ion channel subunit 1"/>
    <property type="match status" value="1"/>
</dbReference>
<keyword evidence="8 13" id="KW-0406">Ion transport</keyword>
<dbReference type="InterPro" id="IPR004726">
    <property type="entry name" value="Deg-1"/>
</dbReference>
<dbReference type="GO" id="GO:0005886">
    <property type="term" value="C:plasma membrane"/>
    <property type="evidence" value="ECO:0007669"/>
    <property type="project" value="TreeGrafter"/>
</dbReference>
<comment type="subcellular location">
    <subcellularLocation>
        <location evidence="1">Membrane</location>
        <topology evidence="1">Multi-pass membrane protein</topology>
    </subcellularLocation>
</comment>
<evidence type="ECO:0000256" key="1">
    <source>
        <dbReference type="ARBA" id="ARBA00004141"/>
    </source>
</evidence>
<dbReference type="NCBIfam" id="TIGR00867">
    <property type="entry name" value="deg-1"/>
    <property type="match status" value="1"/>
</dbReference>
<evidence type="ECO:0000256" key="12">
    <source>
        <dbReference type="ARBA" id="ARBA00023303"/>
    </source>
</evidence>
<evidence type="ECO:0000256" key="15">
    <source>
        <dbReference type="SAM" id="Phobius"/>
    </source>
</evidence>
<evidence type="ECO:0000256" key="7">
    <source>
        <dbReference type="ARBA" id="ARBA00023053"/>
    </source>
</evidence>
<evidence type="ECO:0000256" key="9">
    <source>
        <dbReference type="ARBA" id="ARBA00023136"/>
    </source>
</evidence>
<feature type="transmembrane region" description="Helical" evidence="15">
    <location>
        <begin position="142"/>
        <end position="161"/>
    </location>
</feature>
<accession>A0A8S1EZK4</accession>
<dbReference type="AlphaFoldDB" id="A0A8S1EZK4"/>
<feature type="compositionally biased region" description="Acidic residues" evidence="14">
    <location>
        <begin position="68"/>
        <end position="78"/>
    </location>
</feature>
<dbReference type="Pfam" id="PF00858">
    <property type="entry name" value="ASC"/>
    <property type="match status" value="1"/>
</dbReference>
<evidence type="ECO:0000313" key="17">
    <source>
        <dbReference type="Proteomes" id="UP000494206"/>
    </source>
</evidence>
<keyword evidence="4 13" id="KW-0894">Sodium channel</keyword>
<evidence type="ECO:0000256" key="2">
    <source>
        <dbReference type="ARBA" id="ARBA00007193"/>
    </source>
</evidence>
<dbReference type="PRINTS" id="PR01078">
    <property type="entry name" value="AMINACHANNEL"/>
</dbReference>
<name>A0A8S1EZK4_9PELO</name>
<evidence type="ECO:0000313" key="16">
    <source>
        <dbReference type="EMBL" id="CAB3406765.1"/>
    </source>
</evidence>
<keyword evidence="17" id="KW-1185">Reference proteome</keyword>
<evidence type="ECO:0000256" key="5">
    <source>
        <dbReference type="ARBA" id="ARBA00022692"/>
    </source>
</evidence>
<sequence length="798" mass="92087">MIYAKRSPTFYSLPHRRDGVRQKARKSVSFCDATSQHLVHHAAADRMANRADDYIEAGPYAGMQAHFDDDDDDDGDDENNSKSLHVPPLFSSRRVSSRKSIRSQSEEDFRYTSIKSLWFDFCERTSSHGIPHLGTCSFFGRWVWLAVFMCALMLFLIQTYWTMSEYLHYRTIIEMQLQFEAAAFPAATVCNLNAFKYSELIQYQEIKEGFDYWERVINARMMSESLRKDGIDVINLRKKRGGKDKNELAFPIDEEELEGAEYQPVFVRCTCMNMEQCVPNRNPLEVNSSICMCFEDVTRGLIWPCYPTTVWTVKKCKECSISNTCPDPDGPYANELRANSSPTKPCLCQSISHHCMVHPKDEIRWWNPNNYTIYSVTDPPTTETTETEEAFGYTDLKDAGAITTQTKENLIFLVAALPMDTRRNLSYTLNEFVLRCSFNSKDCNMDRDFKLHIDPEYGNCYTFNFNDSVELKNSRAGPMYGLRLLLDVHQNDYLPTTEAAGVRIVVHEQDQEPFPDTFGYSAPTGSVSSFGLKTKEIHRLSEPWGNCSDTYRPVPYIYKEHYSPEGCHRNCFQLKVLQTCGCGDPRFPLPSDEYRHCSARSKTDRQCLSNLTSEAGGYHHLHEQCECRQPCHEKVFETAYSAAAWPSVNFKIGTDCPAVIDIFNDSEACTEYYRLNTAYIEIYYEQLNFESLKETAGYTLVNLFSDFGGNIGLWIGFSVITFMEFAELLFEIMYYLAYIKPMRFRRKMVRKKKEERAARSIPALINKHIYHRSPRRAHVHLEEDESTDNAMIKSLPMD</sequence>
<evidence type="ECO:0000256" key="3">
    <source>
        <dbReference type="ARBA" id="ARBA00022448"/>
    </source>
</evidence>
<feature type="region of interest" description="Disordered" evidence="14">
    <location>
        <begin position="66"/>
        <end position="87"/>
    </location>
</feature>
<evidence type="ECO:0000256" key="11">
    <source>
        <dbReference type="ARBA" id="ARBA00023201"/>
    </source>
</evidence>
<dbReference type="GO" id="GO:0015280">
    <property type="term" value="F:ligand-gated sodium channel activity"/>
    <property type="evidence" value="ECO:0007669"/>
    <property type="project" value="TreeGrafter"/>
</dbReference>